<evidence type="ECO:0000256" key="12">
    <source>
        <dbReference type="SAM" id="SignalP"/>
    </source>
</evidence>
<dbReference type="GO" id="GO:0032977">
    <property type="term" value="F:membrane insertase activity"/>
    <property type="evidence" value="ECO:0007669"/>
    <property type="project" value="InterPro"/>
</dbReference>
<evidence type="ECO:0000256" key="3">
    <source>
        <dbReference type="ARBA" id="ARBA00022475"/>
    </source>
</evidence>
<evidence type="ECO:0000256" key="1">
    <source>
        <dbReference type="ARBA" id="ARBA00004651"/>
    </source>
</evidence>
<dbReference type="Proteomes" id="UP000061546">
    <property type="component" value="Chromosome"/>
</dbReference>
<feature type="domain" description="Membrane insertase YidC/Oxa/ALB C-terminal" evidence="13">
    <location>
        <begin position="69"/>
        <end position="257"/>
    </location>
</feature>
<comment type="similarity">
    <text evidence="9">Belongs to the OXA1/ALB3/YidC family.</text>
</comment>
<dbReference type="PANTHER" id="PTHR12428">
    <property type="entry name" value="OXA1"/>
    <property type="match status" value="1"/>
</dbReference>
<dbReference type="KEGG" id="lhi:JP39_07190"/>
<dbReference type="STRING" id="1074467.JP39_07190"/>
<feature type="region of interest" description="Disordered" evidence="10">
    <location>
        <begin position="292"/>
        <end position="340"/>
    </location>
</feature>
<dbReference type="Pfam" id="PF02096">
    <property type="entry name" value="60KD_IMP"/>
    <property type="match status" value="1"/>
</dbReference>
<feature type="chain" id="PRO_5038838477" evidence="12">
    <location>
        <begin position="27"/>
        <end position="340"/>
    </location>
</feature>
<keyword evidence="7 11" id="KW-0472">Membrane</keyword>
<dbReference type="EMBL" id="CP012559">
    <property type="protein sequence ID" value="ALB29166.1"/>
    <property type="molecule type" value="Genomic_DNA"/>
</dbReference>
<keyword evidence="3" id="KW-1003">Cell membrane</keyword>
<keyword evidence="12" id="KW-0732">Signal</keyword>
<dbReference type="InterPro" id="IPR047196">
    <property type="entry name" value="YidC_ALB_C"/>
</dbReference>
<evidence type="ECO:0000256" key="5">
    <source>
        <dbReference type="ARBA" id="ARBA00022927"/>
    </source>
</evidence>
<evidence type="ECO:0000256" key="11">
    <source>
        <dbReference type="SAM" id="Phobius"/>
    </source>
</evidence>
<dbReference type="AlphaFoldDB" id="A0A0K2LCZ0"/>
<keyword evidence="8" id="KW-0143">Chaperone</keyword>
<dbReference type="PANTHER" id="PTHR12428:SF65">
    <property type="entry name" value="CYTOCHROME C OXIDASE ASSEMBLY PROTEIN COX18, MITOCHONDRIAL"/>
    <property type="match status" value="1"/>
</dbReference>
<feature type="transmembrane region" description="Helical" evidence="11">
    <location>
        <begin position="68"/>
        <end position="89"/>
    </location>
</feature>
<keyword evidence="15" id="KW-1185">Reference proteome</keyword>
<evidence type="ECO:0000256" key="7">
    <source>
        <dbReference type="ARBA" id="ARBA00023136"/>
    </source>
</evidence>
<dbReference type="NCBIfam" id="TIGR03592">
    <property type="entry name" value="yidC_oxa1_cterm"/>
    <property type="match status" value="1"/>
</dbReference>
<dbReference type="GO" id="GO:0015031">
    <property type="term" value="P:protein transport"/>
    <property type="evidence" value="ECO:0007669"/>
    <property type="project" value="UniProtKB-KW"/>
</dbReference>
<accession>A0A0K2LCZ0</accession>
<dbReference type="CDD" id="cd20070">
    <property type="entry name" value="5TM_YidC_Alb3"/>
    <property type="match status" value="1"/>
</dbReference>
<evidence type="ECO:0000256" key="8">
    <source>
        <dbReference type="ARBA" id="ARBA00023186"/>
    </source>
</evidence>
<evidence type="ECO:0000256" key="2">
    <source>
        <dbReference type="ARBA" id="ARBA00022448"/>
    </source>
</evidence>
<keyword evidence="6 11" id="KW-1133">Transmembrane helix</keyword>
<dbReference type="InterPro" id="IPR028055">
    <property type="entry name" value="YidC/Oxa/ALB_C"/>
</dbReference>
<comment type="subcellular location">
    <subcellularLocation>
        <location evidence="1">Cell membrane</location>
        <topology evidence="1">Multi-pass membrane protein</topology>
    </subcellularLocation>
    <subcellularLocation>
        <location evidence="9">Membrane</location>
        <topology evidence="9">Multi-pass membrane protein</topology>
    </subcellularLocation>
</comment>
<evidence type="ECO:0000259" key="13">
    <source>
        <dbReference type="Pfam" id="PF02096"/>
    </source>
</evidence>
<dbReference type="RefSeq" id="WP_041499567.1">
    <property type="nucleotide sequence ID" value="NZ_BJDV01000001.1"/>
</dbReference>
<dbReference type="OrthoDB" id="9780552at2"/>
<feature type="transmembrane region" description="Helical" evidence="11">
    <location>
        <begin position="186"/>
        <end position="205"/>
    </location>
</feature>
<protein>
    <submittedName>
        <fullName evidence="14">Insertase</fullName>
    </submittedName>
</protein>
<feature type="compositionally biased region" description="Low complexity" evidence="10">
    <location>
        <begin position="292"/>
        <end position="304"/>
    </location>
</feature>
<keyword evidence="2" id="KW-0813">Transport</keyword>
<dbReference type="PROSITE" id="PS51257">
    <property type="entry name" value="PROKAR_LIPOPROTEIN"/>
    <property type="match status" value="1"/>
</dbReference>
<organism evidence="14 15">
    <name type="scientific">Companilactobacillus heilongjiangensis</name>
    <dbReference type="NCBI Taxonomy" id="1074467"/>
    <lineage>
        <taxon>Bacteria</taxon>
        <taxon>Bacillati</taxon>
        <taxon>Bacillota</taxon>
        <taxon>Bacilli</taxon>
        <taxon>Lactobacillales</taxon>
        <taxon>Lactobacillaceae</taxon>
        <taxon>Companilactobacillus</taxon>
    </lineage>
</organism>
<feature type="compositionally biased region" description="Basic and acidic residues" evidence="10">
    <location>
        <begin position="313"/>
        <end position="333"/>
    </location>
</feature>
<evidence type="ECO:0000256" key="9">
    <source>
        <dbReference type="RuleBase" id="RU003945"/>
    </source>
</evidence>
<dbReference type="GO" id="GO:0005886">
    <property type="term" value="C:plasma membrane"/>
    <property type="evidence" value="ECO:0007669"/>
    <property type="project" value="UniProtKB-SubCell"/>
</dbReference>
<keyword evidence="5" id="KW-0653">Protein transport</keyword>
<evidence type="ECO:0000313" key="14">
    <source>
        <dbReference type="EMBL" id="ALB29166.1"/>
    </source>
</evidence>
<sequence>MNKKYVKYLSVLSLVLVLTLVLTGCAQGSSANLHAPTSGPYGFIYKWLGTPFQNLILKTAQTVGGKNAYAWGIVIISFVVRLLLVPLALNQQYKSTNQQEKMRAVQPQLKLIQEAQKKAKGPDQTQKVSGLMMDVYKQNNLSLTGGLGCLPLLLQMPILIGIYQAVQYSKQIGSATFLSIPLGKPSILIAIIATVFYVVQGWLSLQIVPPEQRKQMQTMILMSPMMTFFISMISTAALALYFLVGGVVILIQQLITNYVITPKIRKRTDAELEKNPVKVVVTKEMLDGILSSGGSTSTAATGSAKPTNVTPEQRAEEEKEAKDFHKNIRELNKGKQQRRK</sequence>
<gene>
    <name evidence="14" type="ORF">JP39_07190</name>
</gene>
<dbReference type="InterPro" id="IPR001708">
    <property type="entry name" value="YidC/ALB3/OXA1/COX18"/>
</dbReference>
<reference evidence="14 15" key="1">
    <citation type="submission" date="2015-08" db="EMBL/GenBank/DDBJ databases">
        <title>Genomic sequence of Lactobacillus heilongjiangensis DSM 28069, isolated from Chinese traditional pickle.</title>
        <authorList>
            <person name="Jiang X."/>
            <person name="Zheng B."/>
            <person name="Cheng H."/>
        </authorList>
    </citation>
    <scope>NUCLEOTIDE SEQUENCE [LARGE SCALE GENOMIC DNA]</scope>
    <source>
        <strain evidence="14 15">DSM 28069</strain>
    </source>
</reference>
<dbReference type="GO" id="GO:0051205">
    <property type="term" value="P:protein insertion into membrane"/>
    <property type="evidence" value="ECO:0007669"/>
    <property type="project" value="TreeGrafter"/>
</dbReference>
<feature type="transmembrane region" description="Helical" evidence="11">
    <location>
        <begin position="141"/>
        <end position="166"/>
    </location>
</feature>
<proteinExistence type="inferred from homology"/>
<feature type="signal peptide" evidence="12">
    <location>
        <begin position="1"/>
        <end position="26"/>
    </location>
</feature>
<evidence type="ECO:0000256" key="4">
    <source>
        <dbReference type="ARBA" id="ARBA00022692"/>
    </source>
</evidence>
<feature type="transmembrane region" description="Helical" evidence="11">
    <location>
        <begin position="226"/>
        <end position="251"/>
    </location>
</feature>
<evidence type="ECO:0000256" key="10">
    <source>
        <dbReference type="SAM" id="MobiDB-lite"/>
    </source>
</evidence>
<evidence type="ECO:0000256" key="6">
    <source>
        <dbReference type="ARBA" id="ARBA00022989"/>
    </source>
</evidence>
<name>A0A0K2LCZ0_9LACO</name>
<keyword evidence="4 9" id="KW-0812">Transmembrane</keyword>
<evidence type="ECO:0000313" key="15">
    <source>
        <dbReference type="Proteomes" id="UP000061546"/>
    </source>
</evidence>